<gene>
    <name evidence="2" type="ORF">UFOVP1120_47</name>
    <name evidence="3" type="ORF">UFOVP1183_41</name>
    <name evidence="4" type="ORF">UFOVP1227_24</name>
    <name evidence="5" type="ORF">UFOVP1571_47</name>
    <name evidence="1" type="ORF">UFOVP955_41</name>
</gene>
<accession>A0A6J5PTV6</accession>
<reference evidence="1" key="1">
    <citation type="submission" date="2020-05" db="EMBL/GenBank/DDBJ databases">
        <authorList>
            <person name="Chiriac C."/>
            <person name="Salcher M."/>
            <person name="Ghai R."/>
            <person name="Kavagutti S V."/>
        </authorList>
    </citation>
    <scope>NUCLEOTIDE SEQUENCE</scope>
</reference>
<dbReference type="EMBL" id="LR796904">
    <property type="protein sequence ID" value="CAB4173526.1"/>
    <property type="molecule type" value="Genomic_DNA"/>
</dbReference>
<evidence type="ECO:0000313" key="3">
    <source>
        <dbReference type="EMBL" id="CAB4188506.1"/>
    </source>
</evidence>
<name>A0A6J5PTV6_9CAUD</name>
<dbReference type="EMBL" id="LR798413">
    <property type="protein sequence ID" value="CAB5230169.1"/>
    <property type="molecule type" value="Genomic_DNA"/>
</dbReference>
<proteinExistence type="predicted"/>
<evidence type="ECO:0000313" key="4">
    <source>
        <dbReference type="EMBL" id="CAB4191303.1"/>
    </source>
</evidence>
<dbReference type="EMBL" id="LR797172">
    <property type="protein sequence ID" value="CAB4191303.1"/>
    <property type="molecule type" value="Genomic_DNA"/>
</dbReference>
<protein>
    <recommendedName>
        <fullName evidence="6">Major tail protein</fullName>
    </recommendedName>
</protein>
<sequence length="338" mass="35331">MAALQDCSVGLKVEATYGTAVVNDRFYEFTDESLAWEPKRVQGAGLRVGSVFDRSGRRVTPVSSAKGSLTTELVSKGFGQLWTAALGTGVSTLTTGTTYQQNFSVGSTPLSYTIQKGIVEAGGTVDTYTFTGCMVTGWEFALDNAGLVTLKTDWDARAMATATAYAAPTYPTTPTLYNFSHGITSAMSVGGAITAPTTTALATGGTVVTNVTDFKLKFDRGLNVDRYAIGSAGLKSKPTTGMVKASGSFTAEYDSTTNAAAFIADTELSINLVLTTAVSLSTGFEQFQIAIPAIKLDSAIPVSNKGDLITVSCDFTVLDGLVAAQPLYISMRTSDSAL</sequence>
<evidence type="ECO:0000313" key="5">
    <source>
        <dbReference type="EMBL" id="CAB5230169.1"/>
    </source>
</evidence>
<evidence type="ECO:0000313" key="1">
    <source>
        <dbReference type="EMBL" id="CAB4173526.1"/>
    </source>
</evidence>
<dbReference type="EMBL" id="LR797074">
    <property type="protein sequence ID" value="CAB4185389.1"/>
    <property type="molecule type" value="Genomic_DNA"/>
</dbReference>
<evidence type="ECO:0000313" key="2">
    <source>
        <dbReference type="EMBL" id="CAB4185389.1"/>
    </source>
</evidence>
<dbReference type="Pfam" id="PF18906">
    <property type="entry name" value="Phage_tube_2"/>
    <property type="match status" value="1"/>
</dbReference>
<organism evidence="1">
    <name type="scientific">uncultured Caudovirales phage</name>
    <dbReference type="NCBI Taxonomy" id="2100421"/>
    <lineage>
        <taxon>Viruses</taxon>
        <taxon>Duplodnaviria</taxon>
        <taxon>Heunggongvirae</taxon>
        <taxon>Uroviricota</taxon>
        <taxon>Caudoviricetes</taxon>
        <taxon>Peduoviridae</taxon>
        <taxon>Maltschvirus</taxon>
        <taxon>Maltschvirus maltsch</taxon>
    </lineage>
</organism>
<dbReference type="InterPro" id="IPR044000">
    <property type="entry name" value="Phage_tube_2"/>
</dbReference>
<evidence type="ECO:0008006" key="6">
    <source>
        <dbReference type="Google" id="ProtNLM"/>
    </source>
</evidence>
<dbReference type="EMBL" id="LR797125">
    <property type="protein sequence ID" value="CAB4188506.1"/>
    <property type="molecule type" value="Genomic_DNA"/>
</dbReference>